<name>A0A2T4ZBF7_9BACL</name>
<dbReference type="AlphaFoldDB" id="A0A2T4ZBF7"/>
<dbReference type="Proteomes" id="UP000241639">
    <property type="component" value="Unassembled WGS sequence"/>
</dbReference>
<sequence length="91" mass="10295">MQSIVLDVTVMLVNIYRFMIFGYILLSWFPNGRDSPIATVLGRLVEPYLSIFRSFIPPLGMIDISPIVALIALHFIQSGLIFVITLLFGMF</sequence>
<gene>
    <name evidence="3" type="ORF">C8J48_1810</name>
</gene>
<reference evidence="3 4" key="1">
    <citation type="submission" date="2018-04" db="EMBL/GenBank/DDBJ databases">
        <title>Genomic Encyclopedia of Archaeal and Bacterial Type Strains, Phase II (KMG-II): from individual species to whole genera.</title>
        <authorList>
            <person name="Goeker M."/>
        </authorList>
    </citation>
    <scope>NUCLEOTIDE SEQUENCE [LARGE SCALE GENOMIC DNA]</scope>
    <source>
        <strain evidence="3 4">DSM 45169</strain>
    </source>
</reference>
<accession>A0A2T4ZBF7</accession>
<keyword evidence="4" id="KW-1185">Reference proteome</keyword>
<dbReference type="OrthoDB" id="47652at2"/>
<feature type="transmembrane region" description="Helical" evidence="2">
    <location>
        <begin position="12"/>
        <end position="29"/>
    </location>
</feature>
<evidence type="ECO:0000313" key="4">
    <source>
        <dbReference type="Proteomes" id="UP000241639"/>
    </source>
</evidence>
<keyword evidence="2" id="KW-1133">Transmembrane helix</keyword>
<comment type="caution">
    <text evidence="3">The sequence shown here is derived from an EMBL/GenBank/DDBJ whole genome shotgun (WGS) entry which is preliminary data.</text>
</comment>
<keyword evidence="2" id="KW-0812">Transmembrane</keyword>
<keyword evidence="2" id="KW-0472">Membrane</keyword>
<dbReference type="PANTHER" id="PTHR33219:SF14">
    <property type="entry name" value="PROTEIN COFACTOR ASSEMBLY OF COMPLEX C SUBUNIT B CCB3, CHLOROPLASTIC-RELATED"/>
    <property type="match status" value="1"/>
</dbReference>
<dbReference type="InterPro" id="IPR003425">
    <property type="entry name" value="CCB3/YggT"/>
</dbReference>
<dbReference type="EMBL" id="PZZP01000001">
    <property type="protein sequence ID" value="PTM59207.1"/>
    <property type="molecule type" value="Genomic_DNA"/>
</dbReference>
<feature type="transmembrane region" description="Helical" evidence="2">
    <location>
        <begin position="67"/>
        <end position="88"/>
    </location>
</feature>
<dbReference type="GO" id="GO:0016020">
    <property type="term" value="C:membrane"/>
    <property type="evidence" value="ECO:0007669"/>
    <property type="project" value="InterPro"/>
</dbReference>
<comment type="similarity">
    <text evidence="1">Belongs to the YggT family.</text>
</comment>
<dbReference type="Pfam" id="PF02325">
    <property type="entry name" value="CCB3_YggT"/>
    <property type="match status" value="1"/>
</dbReference>
<proteinExistence type="inferred from homology"/>
<organism evidence="3 4">
    <name type="scientific">Desmospora activa DSM 45169</name>
    <dbReference type="NCBI Taxonomy" id="1121389"/>
    <lineage>
        <taxon>Bacteria</taxon>
        <taxon>Bacillati</taxon>
        <taxon>Bacillota</taxon>
        <taxon>Bacilli</taxon>
        <taxon>Bacillales</taxon>
        <taxon>Thermoactinomycetaceae</taxon>
        <taxon>Desmospora</taxon>
    </lineage>
</organism>
<evidence type="ECO:0000256" key="2">
    <source>
        <dbReference type="SAM" id="Phobius"/>
    </source>
</evidence>
<dbReference type="PANTHER" id="PTHR33219">
    <property type="entry name" value="YLMG HOMOLOG PROTEIN 2, CHLOROPLASTIC"/>
    <property type="match status" value="1"/>
</dbReference>
<dbReference type="RefSeq" id="WP_107725996.1">
    <property type="nucleotide sequence ID" value="NZ_PZZP01000001.1"/>
</dbReference>
<evidence type="ECO:0000256" key="1">
    <source>
        <dbReference type="ARBA" id="ARBA00010894"/>
    </source>
</evidence>
<protein>
    <submittedName>
        <fullName evidence="3">YggT family protein</fullName>
    </submittedName>
</protein>
<evidence type="ECO:0000313" key="3">
    <source>
        <dbReference type="EMBL" id="PTM59207.1"/>
    </source>
</evidence>